<feature type="transmembrane region" description="Helical" evidence="5">
    <location>
        <begin position="65"/>
        <end position="85"/>
    </location>
</feature>
<keyword evidence="8" id="KW-1185">Reference proteome</keyword>
<dbReference type="AlphaFoldDB" id="A0A0C2WL49"/>
<proteinExistence type="predicted"/>
<dbReference type="Pfam" id="PF01061">
    <property type="entry name" value="ABC2_membrane"/>
    <property type="match status" value="1"/>
</dbReference>
<dbReference type="STRING" id="946122.A0A0C2WL49"/>
<dbReference type="InterPro" id="IPR013525">
    <property type="entry name" value="ABC2_TM"/>
</dbReference>
<evidence type="ECO:0000256" key="1">
    <source>
        <dbReference type="ARBA" id="ARBA00004141"/>
    </source>
</evidence>
<evidence type="ECO:0000256" key="3">
    <source>
        <dbReference type="ARBA" id="ARBA00022989"/>
    </source>
</evidence>
<evidence type="ECO:0000259" key="6">
    <source>
        <dbReference type="Pfam" id="PF01061"/>
    </source>
</evidence>
<comment type="subcellular location">
    <subcellularLocation>
        <location evidence="1">Membrane</location>
        <topology evidence="1">Multi-pass membrane protein</topology>
    </subcellularLocation>
</comment>
<dbReference type="EMBL" id="KN818371">
    <property type="protein sequence ID" value="KIL57411.1"/>
    <property type="molecule type" value="Genomic_DNA"/>
</dbReference>
<keyword evidence="3 5" id="KW-1133">Transmembrane helix</keyword>
<name>A0A0C2WL49_AMAMK</name>
<evidence type="ECO:0000256" key="4">
    <source>
        <dbReference type="ARBA" id="ARBA00023136"/>
    </source>
</evidence>
<keyword evidence="4 5" id="KW-0472">Membrane</keyword>
<organism evidence="7 8">
    <name type="scientific">Amanita muscaria (strain Koide BX008)</name>
    <dbReference type="NCBI Taxonomy" id="946122"/>
    <lineage>
        <taxon>Eukaryota</taxon>
        <taxon>Fungi</taxon>
        <taxon>Dikarya</taxon>
        <taxon>Basidiomycota</taxon>
        <taxon>Agaricomycotina</taxon>
        <taxon>Agaricomycetes</taxon>
        <taxon>Agaricomycetidae</taxon>
        <taxon>Agaricales</taxon>
        <taxon>Pluteineae</taxon>
        <taxon>Amanitaceae</taxon>
        <taxon>Amanita</taxon>
    </lineage>
</organism>
<dbReference type="GO" id="GO:0140359">
    <property type="term" value="F:ABC-type transporter activity"/>
    <property type="evidence" value="ECO:0007669"/>
    <property type="project" value="InterPro"/>
</dbReference>
<accession>A0A0C2WL49</accession>
<dbReference type="Proteomes" id="UP000054549">
    <property type="component" value="Unassembled WGS sequence"/>
</dbReference>
<evidence type="ECO:0000313" key="7">
    <source>
        <dbReference type="EMBL" id="KIL57411.1"/>
    </source>
</evidence>
<gene>
    <name evidence="7" type="ORF">M378DRAFT_171786</name>
</gene>
<sequence>MATILLLIQGRPSSSSIVYRIVYGLIGLVPTVPSFWKFMLTLVLFNLTTVSVVLWLSIAFESTSLASLVGTLFMLYNLLFTGLLINRDTVIKPLQ</sequence>
<evidence type="ECO:0000256" key="2">
    <source>
        <dbReference type="ARBA" id="ARBA00022692"/>
    </source>
</evidence>
<dbReference type="OrthoDB" id="66620at2759"/>
<evidence type="ECO:0000313" key="8">
    <source>
        <dbReference type="Proteomes" id="UP000054549"/>
    </source>
</evidence>
<dbReference type="InParanoid" id="A0A0C2WL49"/>
<reference evidence="7 8" key="1">
    <citation type="submission" date="2014-04" db="EMBL/GenBank/DDBJ databases">
        <title>Evolutionary Origins and Diversification of the Mycorrhizal Mutualists.</title>
        <authorList>
            <consortium name="DOE Joint Genome Institute"/>
            <consortium name="Mycorrhizal Genomics Consortium"/>
            <person name="Kohler A."/>
            <person name="Kuo A."/>
            <person name="Nagy L.G."/>
            <person name="Floudas D."/>
            <person name="Copeland A."/>
            <person name="Barry K.W."/>
            <person name="Cichocki N."/>
            <person name="Veneault-Fourrey C."/>
            <person name="LaButti K."/>
            <person name="Lindquist E.A."/>
            <person name="Lipzen A."/>
            <person name="Lundell T."/>
            <person name="Morin E."/>
            <person name="Murat C."/>
            <person name="Riley R."/>
            <person name="Ohm R."/>
            <person name="Sun H."/>
            <person name="Tunlid A."/>
            <person name="Henrissat B."/>
            <person name="Grigoriev I.V."/>
            <person name="Hibbett D.S."/>
            <person name="Martin F."/>
        </authorList>
    </citation>
    <scope>NUCLEOTIDE SEQUENCE [LARGE SCALE GENOMIC DNA]</scope>
    <source>
        <strain evidence="7 8">Koide BX008</strain>
    </source>
</reference>
<keyword evidence="2 5" id="KW-0812">Transmembrane</keyword>
<evidence type="ECO:0000256" key="5">
    <source>
        <dbReference type="SAM" id="Phobius"/>
    </source>
</evidence>
<dbReference type="GO" id="GO:0016020">
    <property type="term" value="C:membrane"/>
    <property type="evidence" value="ECO:0007669"/>
    <property type="project" value="UniProtKB-SubCell"/>
</dbReference>
<dbReference type="HOGENOM" id="CLU_2372308_0_0_1"/>
<feature type="domain" description="ABC-2 type transporter transmembrane" evidence="6">
    <location>
        <begin position="17"/>
        <end position="90"/>
    </location>
</feature>
<protein>
    <recommendedName>
        <fullName evidence="6">ABC-2 type transporter transmembrane domain-containing protein</fullName>
    </recommendedName>
</protein>